<evidence type="ECO:0008006" key="4">
    <source>
        <dbReference type="Google" id="ProtNLM"/>
    </source>
</evidence>
<dbReference type="AlphaFoldDB" id="A0A9W7FLA2"/>
<dbReference type="EMBL" id="BRXX01000489">
    <property type="protein sequence ID" value="GMI14114.1"/>
    <property type="molecule type" value="Genomic_DNA"/>
</dbReference>
<evidence type="ECO:0000313" key="2">
    <source>
        <dbReference type="EMBL" id="GMI14114.1"/>
    </source>
</evidence>
<feature type="region of interest" description="Disordered" evidence="1">
    <location>
        <begin position="54"/>
        <end position="126"/>
    </location>
</feature>
<keyword evidence="3" id="KW-1185">Reference proteome</keyword>
<feature type="compositionally biased region" description="Basic and acidic residues" evidence="1">
    <location>
        <begin position="117"/>
        <end position="126"/>
    </location>
</feature>
<gene>
    <name evidence="2" type="ORF">TrVE_jg3675</name>
</gene>
<evidence type="ECO:0000313" key="3">
    <source>
        <dbReference type="Proteomes" id="UP001165160"/>
    </source>
</evidence>
<protein>
    <recommendedName>
        <fullName evidence="4">Selenoprotein S</fullName>
    </recommendedName>
</protein>
<comment type="caution">
    <text evidence="2">The sequence shown here is derived from an EMBL/GenBank/DDBJ whole genome shotgun (WGS) entry which is preliminary data.</text>
</comment>
<sequence length="126" mass="14097">MMDIVSGLAWIQANGWLILATLGVVYSVHSKLSGATFNKPITTSEDLRKARLHQQEAMEKASLEAAKRPKLEKKKERQTVGQIFNDLDEKKKKGGRGSSSSDRGYNHLLQQGASSYRPERRTARRG</sequence>
<name>A0A9W7FLA2_9STRA</name>
<reference evidence="3" key="1">
    <citation type="journal article" date="2023" name="Commun. Biol.">
        <title>Genome analysis of Parmales, the sister group of diatoms, reveals the evolutionary specialization of diatoms from phago-mixotrophs to photoautotrophs.</title>
        <authorList>
            <person name="Ban H."/>
            <person name="Sato S."/>
            <person name="Yoshikawa S."/>
            <person name="Yamada K."/>
            <person name="Nakamura Y."/>
            <person name="Ichinomiya M."/>
            <person name="Sato N."/>
            <person name="Blanc-Mathieu R."/>
            <person name="Endo H."/>
            <person name="Kuwata A."/>
            <person name="Ogata H."/>
        </authorList>
    </citation>
    <scope>NUCLEOTIDE SEQUENCE [LARGE SCALE GENOMIC DNA]</scope>
    <source>
        <strain evidence="3">NIES 3699</strain>
    </source>
</reference>
<feature type="compositionally biased region" description="Basic and acidic residues" evidence="1">
    <location>
        <begin position="54"/>
        <end position="78"/>
    </location>
</feature>
<dbReference type="Proteomes" id="UP001165160">
    <property type="component" value="Unassembled WGS sequence"/>
</dbReference>
<accession>A0A9W7FLA2</accession>
<proteinExistence type="predicted"/>
<evidence type="ECO:0000256" key="1">
    <source>
        <dbReference type="SAM" id="MobiDB-lite"/>
    </source>
</evidence>
<organism evidence="2 3">
    <name type="scientific">Triparma verrucosa</name>
    <dbReference type="NCBI Taxonomy" id="1606542"/>
    <lineage>
        <taxon>Eukaryota</taxon>
        <taxon>Sar</taxon>
        <taxon>Stramenopiles</taxon>
        <taxon>Ochrophyta</taxon>
        <taxon>Bolidophyceae</taxon>
        <taxon>Parmales</taxon>
        <taxon>Triparmaceae</taxon>
        <taxon>Triparma</taxon>
    </lineage>
</organism>